<evidence type="ECO:0000256" key="2">
    <source>
        <dbReference type="SAM" id="MobiDB-lite"/>
    </source>
</evidence>
<dbReference type="PANTHER" id="PTHR30329">
    <property type="entry name" value="STATOR ELEMENT OF FLAGELLAR MOTOR COMPLEX"/>
    <property type="match status" value="1"/>
</dbReference>
<dbReference type="InterPro" id="IPR006665">
    <property type="entry name" value="OmpA-like"/>
</dbReference>
<dbReference type="CDD" id="cd07185">
    <property type="entry name" value="OmpA_C-like"/>
    <property type="match status" value="1"/>
</dbReference>
<feature type="compositionally biased region" description="Basic and acidic residues" evidence="2">
    <location>
        <begin position="370"/>
        <end position="384"/>
    </location>
</feature>
<evidence type="ECO:0000256" key="3">
    <source>
        <dbReference type="SAM" id="SignalP"/>
    </source>
</evidence>
<reference evidence="5 6" key="1">
    <citation type="submission" date="2019-03" db="EMBL/GenBank/DDBJ databases">
        <title>The complete genome sequence of Swingsia samuiensis NBRC107927(T).</title>
        <authorList>
            <person name="Chua K.-O."/>
            <person name="Chan K.-G."/>
            <person name="See-Too W.-S."/>
        </authorList>
    </citation>
    <scope>NUCLEOTIDE SEQUENCE [LARGE SCALE GENOMIC DNA]</scope>
    <source>
        <strain evidence="5 6">AH83</strain>
    </source>
</reference>
<evidence type="ECO:0000259" key="4">
    <source>
        <dbReference type="PROSITE" id="PS51123"/>
    </source>
</evidence>
<dbReference type="InterPro" id="IPR050330">
    <property type="entry name" value="Bact_OuterMem_StrucFunc"/>
</dbReference>
<organism evidence="5 6">
    <name type="scientific">Swingsia samuiensis</name>
    <dbReference type="NCBI Taxonomy" id="1293412"/>
    <lineage>
        <taxon>Bacteria</taxon>
        <taxon>Pseudomonadati</taxon>
        <taxon>Pseudomonadota</taxon>
        <taxon>Alphaproteobacteria</taxon>
        <taxon>Acetobacterales</taxon>
        <taxon>Acetobacteraceae</taxon>
        <taxon>Swingsia</taxon>
    </lineage>
</organism>
<dbReference type="SUPFAM" id="SSF56925">
    <property type="entry name" value="OMPA-like"/>
    <property type="match status" value="1"/>
</dbReference>
<feature type="region of interest" description="Disordered" evidence="2">
    <location>
        <begin position="359"/>
        <end position="384"/>
    </location>
</feature>
<dbReference type="InterPro" id="IPR036737">
    <property type="entry name" value="OmpA-like_sf"/>
</dbReference>
<dbReference type="KEGG" id="ssam:E3D00_03535"/>
<feature type="signal peptide" evidence="3">
    <location>
        <begin position="1"/>
        <end position="30"/>
    </location>
</feature>
<gene>
    <name evidence="5" type="ORF">E3D00_03535</name>
</gene>
<feature type="domain" description="OmpA-like" evidence="4">
    <location>
        <begin position="264"/>
        <end position="384"/>
    </location>
</feature>
<keyword evidence="6" id="KW-1185">Reference proteome</keyword>
<sequence length="384" mass="41714">MKQRSVFRTCLARAGLTASVSMLAIGFAHAQPVQGLYIAGEGGANFKQDQTVRLSPIFPSGKDRYHTGVTGLGSIGWGFGNGFRVEVEGNYRNSRYQGFRSSGNLFSSNVWGHQHNYGAMANALFDMDIGYSWVYPYFGGGIGYGRQKTHTMIEGTNAEFDQITGGTRGGFAYQAMFGLAFPVPWVVGLSATAEYRFYSQVGTTHHSSFAVGEIGGWNTRRNTTEWASGSRDTRTDFNHSLMLGLRYEFNPAPPPPPVVTTTAPPAPSASRQYLVFFDWSSATLSARARAVVAAAAKSSSATQVTHILVNGYTDSSAAHPGVRGQNYNLQLSERRAQSVKAELIRDGVSAGLITTKGFGESNPLVSTKPNTREPQNRRVEIDFQ</sequence>
<dbReference type="PROSITE" id="PS51123">
    <property type="entry name" value="OMPA_2"/>
    <property type="match status" value="1"/>
</dbReference>
<proteinExistence type="predicted"/>
<evidence type="ECO:0000256" key="1">
    <source>
        <dbReference type="PROSITE-ProRule" id="PRU00473"/>
    </source>
</evidence>
<name>A0A4Y6UK22_9PROT</name>
<dbReference type="Gene3D" id="2.40.160.20">
    <property type="match status" value="1"/>
</dbReference>
<evidence type="ECO:0000313" key="6">
    <source>
        <dbReference type="Proteomes" id="UP000316313"/>
    </source>
</evidence>
<dbReference type="InterPro" id="IPR011250">
    <property type="entry name" value="OMP/PagP_B-barrel"/>
</dbReference>
<protein>
    <submittedName>
        <fullName evidence="5">OmpA family protein</fullName>
    </submittedName>
</protein>
<feature type="chain" id="PRO_5021450986" evidence="3">
    <location>
        <begin position="31"/>
        <end position="384"/>
    </location>
</feature>
<dbReference type="EMBL" id="CP038141">
    <property type="protein sequence ID" value="QDH16741.1"/>
    <property type="molecule type" value="Genomic_DNA"/>
</dbReference>
<accession>A0A4Y6UK22</accession>
<dbReference type="AlphaFoldDB" id="A0A4Y6UK22"/>
<dbReference type="PANTHER" id="PTHR30329:SF21">
    <property type="entry name" value="LIPOPROTEIN YIAD-RELATED"/>
    <property type="match status" value="1"/>
</dbReference>
<dbReference type="Pfam" id="PF00691">
    <property type="entry name" value="OmpA"/>
    <property type="match status" value="1"/>
</dbReference>
<dbReference type="RefSeq" id="WP_141459991.1">
    <property type="nucleotide sequence ID" value="NZ_CP038141.1"/>
</dbReference>
<keyword evidence="1" id="KW-0472">Membrane</keyword>
<dbReference type="OrthoDB" id="189250at2"/>
<keyword evidence="3" id="KW-0732">Signal</keyword>
<evidence type="ECO:0000313" key="5">
    <source>
        <dbReference type="EMBL" id="QDH16741.1"/>
    </source>
</evidence>
<dbReference type="Gene3D" id="3.30.1330.60">
    <property type="entry name" value="OmpA-like domain"/>
    <property type="match status" value="1"/>
</dbReference>
<dbReference type="SUPFAM" id="SSF103088">
    <property type="entry name" value="OmpA-like"/>
    <property type="match status" value="1"/>
</dbReference>
<dbReference type="GO" id="GO:0016020">
    <property type="term" value="C:membrane"/>
    <property type="evidence" value="ECO:0007669"/>
    <property type="project" value="UniProtKB-UniRule"/>
</dbReference>
<dbReference type="Proteomes" id="UP000316313">
    <property type="component" value="Chromosome"/>
</dbReference>